<dbReference type="InterPro" id="IPR001958">
    <property type="entry name" value="Tet-R_TetA/multi-R_MdtG-like"/>
</dbReference>
<evidence type="ECO:0000256" key="5">
    <source>
        <dbReference type="SAM" id="Phobius"/>
    </source>
</evidence>
<evidence type="ECO:0000313" key="7">
    <source>
        <dbReference type="EMBL" id="ABC02806.1"/>
    </source>
</evidence>
<dbReference type="PANTHER" id="PTHR42718:SF39">
    <property type="entry name" value="ACTINORHODIN TRANSPORTER-RELATED"/>
    <property type="match status" value="1"/>
</dbReference>
<dbReference type="SUPFAM" id="SSF103473">
    <property type="entry name" value="MFS general substrate transporter"/>
    <property type="match status" value="1"/>
</dbReference>
<proteinExistence type="predicted"/>
<evidence type="ECO:0000256" key="2">
    <source>
        <dbReference type="ARBA" id="ARBA00022692"/>
    </source>
</evidence>
<dbReference type="Gene3D" id="1.20.1250.20">
    <property type="entry name" value="MFS general substrate transporter like domains"/>
    <property type="match status" value="1"/>
</dbReference>
<feature type="transmembrane region" description="Helical" evidence="5">
    <location>
        <begin position="238"/>
        <end position="260"/>
    </location>
</feature>
<accession>Q0H2V8</accession>
<dbReference type="GO" id="GO:0005886">
    <property type="term" value="C:plasma membrane"/>
    <property type="evidence" value="ECO:0007669"/>
    <property type="project" value="UniProtKB-SubCell"/>
</dbReference>
<organism evidence="7">
    <name type="scientific">Actinomadura melliaura</name>
    <dbReference type="NCBI Taxonomy" id="360723"/>
    <lineage>
        <taxon>Bacteria</taxon>
        <taxon>Bacillati</taxon>
        <taxon>Actinomycetota</taxon>
        <taxon>Actinomycetes</taxon>
        <taxon>Streptosporangiales</taxon>
        <taxon>Thermomonosporaceae</taxon>
        <taxon>Actinomadura</taxon>
    </lineage>
</organism>
<feature type="transmembrane region" description="Helical" evidence="5">
    <location>
        <begin position="21"/>
        <end position="44"/>
    </location>
</feature>
<keyword evidence="3 5" id="KW-1133">Transmembrane helix</keyword>
<feature type="transmembrane region" description="Helical" evidence="5">
    <location>
        <begin position="318"/>
        <end position="339"/>
    </location>
</feature>
<dbReference type="PRINTS" id="PR01035">
    <property type="entry name" value="TCRTETA"/>
</dbReference>
<sequence>MPLKESAGSDPSVEPARRRWLGLWVMMLAMVMDLIDVAIVSLALPSIQADLEASPAALEWIVAGYPLTFGVMLVTGGRMGDALGRRRMFLWGVAGFIVASALCGLAPNAEVLIVSRLAQGVFAGLMTPQILSMIQVAFTADERPKAFAIFGAASGIAQVSGPLVGGLLIEADLFGYGWRVIFLINLPIGILTLIASAILLRESKSEEAQRFDFPGVGLLTLALLLVLFPLIQGRELGWPLWAFLMLAAAIPAFALFAWYQERRDRRMATPLVPPRLFKQRAFTGGLLTGITFFIGVTGFLVVLAITLQTGLGFSALHAGLSLLPYALGIAAAAGASFGLVPKLGRLLIVIGALTKAVGMAVLMVMVTAAGEDLTSWHLVPGLLIAGVGMGLVSPTIADIVLVGVRQEDAGAASGILITAGQLGAAIGVALIGVVYFGTLSAGSYIEAFDNALLFQIAVFVLSALLAFLVPKPAPGARVEPGAHAF</sequence>
<dbReference type="CDD" id="cd17321">
    <property type="entry name" value="MFS_MMR_MDR_like"/>
    <property type="match status" value="1"/>
</dbReference>
<dbReference type="EMBL" id="DQ297453">
    <property type="protein sequence ID" value="ABC02806.1"/>
    <property type="molecule type" value="Genomic_DNA"/>
</dbReference>
<dbReference type="Pfam" id="PF07690">
    <property type="entry name" value="MFS_1"/>
    <property type="match status" value="1"/>
</dbReference>
<feature type="transmembrane region" description="Helical" evidence="5">
    <location>
        <begin position="113"/>
        <end position="134"/>
    </location>
</feature>
<feature type="transmembrane region" description="Helical" evidence="5">
    <location>
        <begin position="382"/>
        <end position="404"/>
    </location>
</feature>
<feature type="transmembrane region" description="Helical" evidence="5">
    <location>
        <begin position="146"/>
        <end position="169"/>
    </location>
</feature>
<dbReference type="InterPro" id="IPR011701">
    <property type="entry name" value="MFS"/>
</dbReference>
<feature type="transmembrane region" description="Helical" evidence="5">
    <location>
        <begin position="281"/>
        <end position="306"/>
    </location>
</feature>
<reference evidence="7" key="1">
    <citation type="journal article" date="2006" name="Chem. Biol.">
        <title>Deciphering indolocarbazole and enediyne aminodideoxypentose biosynthesis through comparative genomics: insights from the AT2433 biosynthetic locus.</title>
        <authorList>
            <person name="Gao Q."/>
            <person name="Zhang C."/>
            <person name="Blanchard S."/>
            <person name="Thorson J.S."/>
        </authorList>
    </citation>
    <scope>NUCLEOTIDE SEQUENCE</scope>
    <source>
        <strain evidence="7">SCC 1655</strain>
    </source>
</reference>
<dbReference type="GO" id="GO:0022857">
    <property type="term" value="F:transmembrane transporter activity"/>
    <property type="evidence" value="ECO:0007669"/>
    <property type="project" value="InterPro"/>
</dbReference>
<dbReference type="InterPro" id="IPR036259">
    <property type="entry name" value="MFS_trans_sf"/>
</dbReference>
<dbReference type="PROSITE" id="PS50850">
    <property type="entry name" value="MFS"/>
    <property type="match status" value="1"/>
</dbReference>
<gene>
    <name evidence="7" type="primary">atI</name>
</gene>
<evidence type="ECO:0000256" key="4">
    <source>
        <dbReference type="ARBA" id="ARBA00023136"/>
    </source>
</evidence>
<protein>
    <submittedName>
        <fullName evidence="7">Putative transmembrane efflux protein</fullName>
    </submittedName>
</protein>
<evidence type="ECO:0000256" key="1">
    <source>
        <dbReference type="ARBA" id="ARBA00004651"/>
    </source>
</evidence>
<evidence type="ECO:0000256" key="3">
    <source>
        <dbReference type="ARBA" id="ARBA00022989"/>
    </source>
</evidence>
<feature type="transmembrane region" description="Helical" evidence="5">
    <location>
        <begin position="181"/>
        <end position="200"/>
    </location>
</feature>
<dbReference type="PANTHER" id="PTHR42718">
    <property type="entry name" value="MAJOR FACILITATOR SUPERFAMILY MULTIDRUG TRANSPORTER MFSC"/>
    <property type="match status" value="1"/>
</dbReference>
<keyword evidence="2 5" id="KW-0812">Transmembrane</keyword>
<feature type="transmembrane region" description="Helical" evidence="5">
    <location>
        <begin position="56"/>
        <end position="76"/>
    </location>
</feature>
<dbReference type="AlphaFoldDB" id="Q0H2V8"/>
<evidence type="ECO:0000259" key="6">
    <source>
        <dbReference type="PROSITE" id="PS50850"/>
    </source>
</evidence>
<dbReference type="InterPro" id="IPR020846">
    <property type="entry name" value="MFS_dom"/>
</dbReference>
<feature type="transmembrane region" description="Helical" evidence="5">
    <location>
        <begin position="416"/>
        <end position="439"/>
    </location>
</feature>
<keyword evidence="4 5" id="KW-0472">Membrane</keyword>
<dbReference type="Gene3D" id="1.20.1720.10">
    <property type="entry name" value="Multidrug resistance protein D"/>
    <property type="match status" value="1"/>
</dbReference>
<feature type="transmembrane region" description="Helical" evidence="5">
    <location>
        <begin position="88"/>
        <end position="107"/>
    </location>
</feature>
<feature type="transmembrane region" description="Helical" evidence="5">
    <location>
        <begin position="212"/>
        <end position="232"/>
    </location>
</feature>
<name>Q0H2V8_9ACTN</name>
<comment type="subcellular location">
    <subcellularLocation>
        <location evidence="1">Cell membrane</location>
        <topology evidence="1">Multi-pass membrane protein</topology>
    </subcellularLocation>
</comment>
<feature type="transmembrane region" description="Helical" evidence="5">
    <location>
        <begin position="346"/>
        <end position="370"/>
    </location>
</feature>
<feature type="transmembrane region" description="Helical" evidence="5">
    <location>
        <begin position="451"/>
        <end position="469"/>
    </location>
</feature>
<feature type="domain" description="Major facilitator superfamily (MFS) profile" evidence="6">
    <location>
        <begin position="22"/>
        <end position="474"/>
    </location>
</feature>